<protein>
    <submittedName>
        <fullName evidence="2">NAD(P)H-binding protein</fullName>
    </submittedName>
</protein>
<dbReference type="InterPro" id="IPR051783">
    <property type="entry name" value="NAD(P)-dependent_oxidoreduct"/>
</dbReference>
<dbReference type="InterPro" id="IPR016040">
    <property type="entry name" value="NAD(P)-bd_dom"/>
</dbReference>
<keyword evidence="3" id="KW-1185">Reference proteome</keyword>
<dbReference type="EMBL" id="JAUFQU010000001">
    <property type="protein sequence ID" value="MDN3708728.1"/>
    <property type="molecule type" value="Genomic_DNA"/>
</dbReference>
<accession>A0ABT8CYL0</accession>
<dbReference type="Gene3D" id="3.40.50.720">
    <property type="entry name" value="NAD(P)-binding Rossmann-like Domain"/>
    <property type="match status" value="1"/>
</dbReference>
<proteinExistence type="predicted"/>
<evidence type="ECO:0000259" key="1">
    <source>
        <dbReference type="Pfam" id="PF13460"/>
    </source>
</evidence>
<dbReference type="SUPFAM" id="SSF51735">
    <property type="entry name" value="NAD(P)-binding Rossmann-fold domains"/>
    <property type="match status" value="1"/>
</dbReference>
<reference evidence="3" key="1">
    <citation type="journal article" date="2019" name="Int. J. Syst. Evol. Microbiol.">
        <title>The Global Catalogue of Microorganisms (GCM) 10K type strain sequencing project: providing services to taxonomists for standard genome sequencing and annotation.</title>
        <authorList>
            <consortium name="The Broad Institute Genomics Platform"/>
            <consortium name="The Broad Institute Genome Sequencing Center for Infectious Disease"/>
            <person name="Wu L."/>
            <person name="Ma J."/>
        </authorList>
    </citation>
    <scope>NUCLEOTIDE SEQUENCE [LARGE SCALE GENOMIC DNA]</scope>
    <source>
        <strain evidence="3">CECT 7184</strain>
    </source>
</reference>
<gene>
    <name evidence="2" type="ORF">QW060_16620</name>
</gene>
<comment type="caution">
    <text evidence="2">The sequence shown here is derived from an EMBL/GenBank/DDBJ whole genome shotgun (WGS) entry which is preliminary data.</text>
</comment>
<name>A0ABT8CYL0_9FLAO</name>
<sequence>MKNITILGAGWLGFPLAVALQKAGHTVKASTTSSEKMKSFEDHHLHAFHINLDETESSEKLLSFLQDTDILIITVPPAFRADPNDNYVNKITALIPFIEQSGIKEVMFTSSTTVYISTSGEVDETTVLEPVSVMDKQIIEVENHLLQNTLFNTCILRLGGLIGEDRHPVYFLAKRDVIEEANEPVNMVHREDIIRYIEAIVKQPVPNEIFNIVAPVMEDKRTFYSKAARELNVTLPPFKDNANPKMRRVIGSKIAKRYDIAYYNLV</sequence>
<dbReference type="PANTHER" id="PTHR48079">
    <property type="entry name" value="PROTEIN YEEZ"/>
    <property type="match status" value="1"/>
</dbReference>
<evidence type="ECO:0000313" key="2">
    <source>
        <dbReference type="EMBL" id="MDN3708728.1"/>
    </source>
</evidence>
<evidence type="ECO:0000313" key="3">
    <source>
        <dbReference type="Proteomes" id="UP001242368"/>
    </source>
</evidence>
<feature type="domain" description="NAD(P)-binding" evidence="1">
    <location>
        <begin position="15"/>
        <end position="204"/>
    </location>
</feature>
<dbReference type="RefSeq" id="WP_290364580.1">
    <property type="nucleotide sequence ID" value="NZ_JAUFQU010000001.1"/>
</dbReference>
<dbReference type="PANTHER" id="PTHR48079:SF6">
    <property type="entry name" value="NAD(P)-BINDING DOMAIN-CONTAINING PROTEIN-RELATED"/>
    <property type="match status" value="1"/>
</dbReference>
<dbReference type="Proteomes" id="UP001242368">
    <property type="component" value="Unassembled WGS sequence"/>
</dbReference>
<organism evidence="2 3">
    <name type="scientific">Paenimyroides ceti</name>
    <dbReference type="NCBI Taxonomy" id="395087"/>
    <lineage>
        <taxon>Bacteria</taxon>
        <taxon>Pseudomonadati</taxon>
        <taxon>Bacteroidota</taxon>
        <taxon>Flavobacteriia</taxon>
        <taxon>Flavobacteriales</taxon>
        <taxon>Flavobacteriaceae</taxon>
        <taxon>Paenimyroides</taxon>
    </lineage>
</organism>
<dbReference type="InterPro" id="IPR036291">
    <property type="entry name" value="NAD(P)-bd_dom_sf"/>
</dbReference>
<dbReference type="Pfam" id="PF13460">
    <property type="entry name" value="NAD_binding_10"/>
    <property type="match status" value="1"/>
</dbReference>